<dbReference type="OrthoDB" id="2536347at2759"/>
<feature type="transmembrane region" description="Helical" evidence="1">
    <location>
        <begin position="20"/>
        <end position="45"/>
    </location>
</feature>
<evidence type="ECO:0000256" key="1">
    <source>
        <dbReference type="SAM" id="Phobius"/>
    </source>
</evidence>
<accession>A0A0C2XPU2</accession>
<dbReference type="AlphaFoldDB" id="A0A0C2XPU2"/>
<evidence type="ECO:0000313" key="2">
    <source>
        <dbReference type="EMBL" id="KIL71228.1"/>
    </source>
</evidence>
<proteinExistence type="predicted"/>
<organism evidence="2 3">
    <name type="scientific">Amanita muscaria (strain Koide BX008)</name>
    <dbReference type="NCBI Taxonomy" id="946122"/>
    <lineage>
        <taxon>Eukaryota</taxon>
        <taxon>Fungi</taxon>
        <taxon>Dikarya</taxon>
        <taxon>Basidiomycota</taxon>
        <taxon>Agaricomycotina</taxon>
        <taxon>Agaricomycetes</taxon>
        <taxon>Agaricomycetidae</taxon>
        <taxon>Agaricales</taxon>
        <taxon>Pluteineae</taxon>
        <taxon>Amanitaceae</taxon>
        <taxon>Amanita</taxon>
    </lineage>
</organism>
<protein>
    <submittedName>
        <fullName evidence="2">Uncharacterized protein</fullName>
    </submittedName>
</protein>
<reference evidence="2 3" key="1">
    <citation type="submission" date="2014-04" db="EMBL/GenBank/DDBJ databases">
        <title>Evolutionary Origins and Diversification of the Mycorrhizal Mutualists.</title>
        <authorList>
            <consortium name="DOE Joint Genome Institute"/>
            <consortium name="Mycorrhizal Genomics Consortium"/>
            <person name="Kohler A."/>
            <person name="Kuo A."/>
            <person name="Nagy L.G."/>
            <person name="Floudas D."/>
            <person name="Copeland A."/>
            <person name="Barry K.W."/>
            <person name="Cichocki N."/>
            <person name="Veneault-Fourrey C."/>
            <person name="LaButti K."/>
            <person name="Lindquist E.A."/>
            <person name="Lipzen A."/>
            <person name="Lundell T."/>
            <person name="Morin E."/>
            <person name="Murat C."/>
            <person name="Riley R."/>
            <person name="Ohm R."/>
            <person name="Sun H."/>
            <person name="Tunlid A."/>
            <person name="Henrissat B."/>
            <person name="Grigoriev I.V."/>
            <person name="Hibbett D.S."/>
            <person name="Martin F."/>
        </authorList>
    </citation>
    <scope>NUCLEOTIDE SEQUENCE [LARGE SCALE GENOMIC DNA]</scope>
    <source>
        <strain evidence="2 3">Koide BX008</strain>
    </source>
</reference>
<dbReference type="InParanoid" id="A0A0C2XPU2"/>
<gene>
    <name evidence="2" type="ORF">M378DRAFT_154729</name>
</gene>
<dbReference type="Proteomes" id="UP000054549">
    <property type="component" value="Unassembled WGS sequence"/>
</dbReference>
<evidence type="ECO:0000313" key="3">
    <source>
        <dbReference type="Proteomes" id="UP000054549"/>
    </source>
</evidence>
<dbReference type="EMBL" id="KN818222">
    <property type="protein sequence ID" value="KIL71228.1"/>
    <property type="molecule type" value="Genomic_DNA"/>
</dbReference>
<name>A0A0C2XPU2_AMAMK</name>
<dbReference type="HOGENOM" id="CLU_2811809_0_0_1"/>
<keyword evidence="1" id="KW-1133">Transmembrane helix</keyword>
<sequence length="67" mass="7718">MPVSYKLADLYYRAFPNDRTWIKIVVYTAYILETVHAIGLGIMYWTSIDYKWATQALLIDLIGGMGL</sequence>
<keyword evidence="3" id="KW-1185">Reference proteome</keyword>
<keyword evidence="1" id="KW-0472">Membrane</keyword>
<keyword evidence="1" id="KW-0812">Transmembrane</keyword>